<dbReference type="SUPFAM" id="SSF47240">
    <property type="entry name" value="Ferritin-like"/>
    <property type="match status" value="1"/>
</dbReference>
<accession>A0A1T4P8G1</accession>
<dbReference type="InterPro" id="IPR009078">
    <property type="entry name" value="Ferritin-like_SF"/>
</dbReference>
<sequence length="105" mass="12470">MSFDQYHEPPEELSAEVRTFARMITSLTEEAEAIGWYEQRISVEKDKEAKKIMEQTQQEEFIHFAMDLEFLLRKKDKWRTIMKNVLFKPGDIVENGEKAEQAVEE</sequence>
<dbReference type="Pfam" id="PF22277">
    <property type="entry name" value="EncFtn-like"/>
    <property type="match status" value="1"/>
</dbReference>
<dbReference type="RefSeq" id="WP_078831530.1">
    <property type="nucleotide sequence ID" value="NZ_FUWH01000005.1"/>
</dbReference>
<evidence type="ECO:0000313" key="7">
    <source>
        <dbReference type="Proteomes" id="UP000190888"/>
    </source>
</evidence>
<evidence type="ECO:0000256" key="5">
    <source>
        <dbReference type="ARBA" id="ARBA00033787"/>
    </source>
</evidence>
<dbReference type="InterPro" id="IPR054581">
    <property type="entry name" value="EncFtn-like"/>
</dbReference>
<keyword evidence="3" id="KW-0408">Iron</keyword>
<dbReference type="GO" id="GO:0006879">
    <property type="term" value="P:intracellular iron ion homeostasis"/>
    <property type="evidence" value="ECO:0007669"/>
    <property type="project" value="UniProtKB-KW"/>
</dbReference>
<evidence type="ECO:0000256" key="2">
    <source>
        <dbReference type="ARBA" id="ARBA00022723"/>
    </source>
</evidence>
<dbReference type="Gene3D" id="6.10.140.1960">
    <property type="match status" value="1"/>
</dbReference>
<keyword evidence="5" id="KW-1284">Encapsulin nanocompartment</keyword>
<reference evidence="6 7" key="1">
    <citation type="submission" date="2017-02" db="EMBL/GenBank/DDBJ databases">
        <authorList>
            <person name="Peterson S.W."/>
        </authorList>
    </citation>
    <scope>NUCLEOTIDE SEQUENCE [LARGE SCALE GENOMIC DNA]</scope>
    <source>
        <strain evidence="6 7">DSM 22335</strain>
    </source>
</reference>
<keyword evidence="1" id="KW-0409">Iron storage</keyword>
<organism evidence="6 7">
    <name type="scientific">Sediminibacterium ginsengisoli</name>
    <dbReference type="NCBI Taxonomy" id="413434"/>
    <lineage>
        <taxon>Bacteria</taxon>
        <taxon>Pseudomonadati</taxon>
        <taxon>Bacteroidota</taxon>
        <taxon>Chitinophagia</taxon>
        <taxon>Chitinophagales</taxon>
        <taxon>Chitinophagaceae</taxon>
        <taxon>Sediminibacterium</taxon>
    </lineage>
</organism>
<evidence type="ECO:0000313" key="6">
    <source>
        <dbReference type="EMBL" id="SJZ87794.1"/>
    </source>
</evidence>
<proteinExistence type="predicted"/>
<dbReference type="OrthoDB" id="9796238at2"/>
<dbReference type="GO" id="GO:0046872">
    <property type="term" value="F:metal ion binding"/>
    <property type="evidence" value="ECO:0007669"/>
    <property type="project" value="UniProtKB-KW"/>
</dbReference>
<gene>
    <name evidence="6" type="ORF">SAMN04488132_105210</name>
</gene>
<dbReference type="AlphaFoldDB" id="A0A1T4P8G1"/>
<dbReference type="STRING" id="413434.SAMN04488132_105210"/>
<comment type="subcellular location">
    <subcellularLocation>
        <location evidence="4">Encapsulin nanocompartment</location>
    </subcellularLocation>
</comment>
<dbReference type="EMBL" id="FUWH01000005">
    <property type="protein sequence ID" value="SJZ87794.1"/>
    <property type="molecule type" value="Genomic_DNA"/>
</dbReference>
<keyword evidence="7" id="KW-1185">Reference proteome</keyword>
<keyword evidence="2" id="KW-0479">Metal-binding</keyword>
<dbReference type="Proteomes" id="UP000190888">
    <property type="component" value="Unassembled WGS sequence"/>
</dbReference>
<dbReference type="GO" id="GO:0140737">
    <property type="term" value="C:encapsulin nanocompartment"/>
    <property type="evidence" value="ECO:0007669"/>
    <property type="project" value="UniProtKB-SubCell"/>
</dbReference>
<evidence type="ECO:0000256" key="1">
    <source>
        <dbReference type="ARBA" id="ARBA00022434"/>
    </source>
</evidence>
<evidence type="ECO:0000256" key="3">
    <source>
        <dbReference type="ARBA" id="ARBA00023004"/>
    </source>
</evidence>
<evidence type="ECO:0000256" key="4">
    <source>
        <dbReference type="ARBA" id="ARBA00033738"/>
    </source>
</evidence>
<name>A0A1T4P8G1_9BACT</name>
<protein>
    <submittedName>
        <fullName evidence="6">Uncharacterized protein</fullName>
    </submittedName>
</protein>